<dbReference type="EMBL" id="RCDC01000006">
    <property type="protein sequence ID" value="RLK51816.1"/>
    <property type="molecule type" value="Genomic_DNA"/>
</dbReference>
<keyword evidence="2" id="KW-0378">Hydrolase</keyword>
<comment type="caution">
    <text evidence="5">The sequence shown here is derived from an EMBL/GenBank/DDBJ whole genome shotgun (WGS) entry which is preliminary data.</text>
</comment>
<evidence type="ECO:0000259" key="4">
    <source>
        <dbReference type="PROSITE" id="PS51677"/>
    </source>
</evidence>
<reference evidence="5 6" key="1">
    <citation type="submission" date="2018-10" db="EMBL/GenBank/DDBJ databases">
        <title>Comparative analysis of microorganisms from saline springs in Andes Mountain Range, Colombia.</title>
        <authorList>
            <person name="Rubin E."/>
        </authorList>
    </citation>
    <scope>NUCLEOTIDE SEQUENCE [LARGE SCALE GENOMIC DNA]</scope>
    <source>
        <strain evidence="5 6">USBA GBX 843</strain>
    </source>
</reference>
<dbReference type="AlphaFoldDB" id="A0A498CB13"/>
<dbReference type="RefSeq" id="WP_259462186.1">
    <property type="nucleotide sequence ID" value="NZ_RCDC01000006.1"/>
</dbReference>
<feature type="domain" description="NodB homology" evidence="4">
    <location>
        <begin position="27"/>
        <end position="265"/>
    </location>
</feature>
<dbReference type="Pfam" id="PF01522">
    <property type="entry name" value="Polysacc_deac_1"/>
    <property type="match status" value="1"/>
</dbReference>
<dbReference type="PANTHER" id="PTHR10587:SF133">
    <property type="entry name" value="CHITIN DEACETYLASE 1-RELATED"/>
    <property type="match status" value="1"/>
</dbReference>
<accession>A0A498CB13</accession>
<dbReference type="PROSITE" id="PS51677">
    <property type="entry name" value="NODB"/>
    <property type="match status" value="1"/>
</dbReference>
<feature type="signal peptide" evidence="3">
    <location>
        <begin position="1"/>
        <end position="22"/>
    </location>
</feature>
<keyword evidence="3" id="KW-0732">Signal</keyword>
<dbReference type="InterPro" id="IPR011330">
    <property type="entry name" value="Glyco_hydro/deAcase_b/a-brl"/>
</dbReference>
<evidence type="ECO:0000256" key="3">
    <source>
        <dbReference type="SAM" id="SignalP"/>
    </source>
</evidence>
<feature type="chain" id="PRO_5019803516" evidence="3">
    <location>
        <begin position="23"/>
        <end position="324"/>
    </location>
</feature>
<dbReference type="SUPFAM" id="SSF88713">
    <property type="entry name" value="Glycoside hydrolase/deacetylase"/>
    <property type="match status" value="1"/>
</dbReference>
<proteinExistence type="predicted"/>
<name>A0A498CB13_9GAMM</name>
<evidence type="ECO:0000313" key="6">
    <source>
        <dbReference type="Proteomes" id="UP000274786"/>
    </source>
</evidence>
<dbReference type="GO" id="GO:0016020">
    <property type="term" value="C:membrane"/>
    <property type="evidence" value="ECO:0007669"/>
    <property type="project" value="TreeGrafter"/>
</dbReference>
<dbReference type="GO" id="GO:0046872">
    <property type="term" value="F:metal ion binding"/>
    <property type="evidence" value="ECO:0007669"/>
    <property type="project" value="UniProtKB-KW"/>
</dbReference>
<dbReference type="PANTHER" id="PTHR10587">
    <property type="entry name" value="GLYCOSYL TRANSFERASE-RELATED"/>
    <property type="match status" value="1"/>
</dbReference>
<dbReference type="InterPro" id="IPR002509">
    <property type="entry name" value="NODB_dom"/>
</dbReference>
<protein>
    <submittedName>
        <fullName evidence="5">Polysaccharide deacetylase</fullName>
    </submittedName>
</protein>
<dbReference type="GO" id="GO:0005975">
    <property type="term" value="P:carbohydrate metabolic process"/>
    <property type="evidence" value="ECO:0007669"/>
    <property type="project" value="InterPro"/>
</dbReference>
<gene>
    <name evidence="5" type="ORF">BCL79_2959</name>
</gene>
<dbReference type="Gene3D" id="3.20.20.370">
    <property type="entry name" value="Glycoside hydrolase/deacetylase"/>
    <property type="match status" value="1"/>
</dbReference>
<organism evidence="5 6">
    <name type="scientific">Stenotrophomonas rhizophila</name>
    <dbReference type="NCBI Taxonomy" id="216778"/>
    <lineage>
        <taxon>Bacteria</taxon>
        <taxon>Pseudomonadati</taxon>
        <taxon>Pseudomonadota</taxon>
        <taxon>Gammaproteobacteria</taxon>
        <taxon>Lysobacterales</taxon>
        <taxon>Lysobacteraceae</taxon>
        <taxon>Stenotrophomonas</taxon>
    </lineage>
</organism>
<sequence length="324" mass="36469">MRKGFVRWGVLALLCVAGSAYAVEPERRIALTIDDLPWQRLDERADPALAARHAQLIAALKRADVPVVGFVNEVKLEVDGQVQPARVQMLRDWRDAGFELGNHTYGHVDLHAIGLPAYEQDILRGEATLRPLLAETGQAPRWFRHPYLRAGQSPVERAALGVFLQQHGYQVAPVTVDNSEWIWAFAYDHVRDTESDPIAREARLRQLRRGYVPYMLNKLDYYEQQGQQLLGRLPAQVWLIHANALSADCVEELVAATRRRGYRFISLEVALQDPAYQHADGYNGAGGISWIQRWAMAENAPKAFYAGEPQVPAWVMTLAGLEAE</sequence>
<evidence type="ECO:0000256" key="2">
    <source>
        <dbReference type="ARBA" id="ARBA00022801"/>
    </source>
</evidence>
<evidence type="ECO:0000313" key="5">
    <source>
        <dbReference type="EMBL" id="RLK51816.1"/>
    </source>
</evidence>
<dbReference type="InterPro" id="IPR050248">
    <property type="entry name" value="Polysacc_deacetylase_ArnD"/>
</dbReference>
<keyword evidence="1" id="KW-0479">Metal-binding</keyword>
<evidence type="ECO:0000256" key="1">
    <source>
        <dbReference type="ARBA" id="ARBA00022723"/>
    </source>
</evidence>
<dbReference type="GO" id="GO:0016810">
    <property type="term" value="F:hydrolase activity, acting on carbon-nitrogen (but not peptide) bonds"/>
    <property type="evidence" value="ECO:0007669"/>
    <property type="project" value="InterPro"/>
</dbReference>
<dbReference type="Proteomes" id="UP000274786">
    <property type="component" value="Unassembled WGS sequence"/>
</dbReference>
<dbReference type="CDD" id="cd10960">
    <property type="entry name" value="CE4_NodB_like_1"/>
    <property type="match status" value="1"/>
</dbReference>